<comment type="caution">
    <text evidence="1">The sequence shown here is derived from an EMBL/GenBank/DDBJ whole genome shotgun (WGS) entry which is preliminary data.</text>
</comment>
<proteinExistence type="predicted"/>
<accession>X1LIP9</accession>
<name>X1LIP9_9ZZZZ</name>
<organism evidence="1">
    <name type="scientific">marine sediment metagenome</name>
    <dbReference type="NCBI Taxonomy" id="412755"/>
    <lineage>
        <taxon>unclassified sequences</taxon>
        <taxon>metagenomes</taxon>
        <taxon>ecological metagenomes</taxon>
    </lineage>
</organism>
<reference evidence="1" key="1">
    <citation type="journal article" date="2014" name="Front. Microbiol.">
        <title>High frequency of phylogenetically diverse reductive dehalogenase-homologous genes in deep subseafloor sedimentary metagenomes.</title>
        <authorList>
            <person name="Kawai M."/>
            <person name="Futagami T."/>
            <person name="Toyoda A."/>
            <person name="Takaki Y."/>
            <person name="Nishi S."/>
            <person name="Hori S."/>
            <person name="Arai W."/>
            <person name="Tsubouchi T."/>
            <person name="Morono Y."/>
            <person name="Uchiyama I."/>
            <person name="Ito T."/>
            <person name="Fujiyama A."/>
            <person name="Inagaki F."/>
            <person name="Takami H."/>
        </authorList>
    </citation>
    <scope>NUCLEOTIDE SEQUENCE</scope>
    <source>
        <strain evidence="1">Expedition CK06-06</strain>
    </source>
</reference>
<dbReference type="EMBL" id="BARV01012083">
    <property type="protein sequence ID" value="GAI02260.1"/>
    <property type="molecule type" value="Genomic_DNA"/>
</dbReference>
<gene>
    <name evidence="1" type="ORF">S06H3_22563</name>
</gene>
<sequence>AAEGERFSQVIKEITEEIKTLGPNKKFVKEI</sequence>
<evidence type="ECO:0000313" key="1">
    <source>
        <dbReference type="EMBL" id="GAI02260.1"/>
    </source>
</evidence>
<protein>
    <submittedName>
        <fullName evidence="1">Uncharacterized protein</fullName>
    </submittedName>
</protein>
<dbReference type="AlphaFoldDB" id="X1LIP9"/>
<feature type="non-terminal residue" evidence="1">
    <location>
        <position position="1"/>
    </location>
</feature>